<reference evidence="1" key="1">
    <citation type="submission" date="2021-01" db="EMBL/GenBank/DDBJ databases">
        <authorList>
            <person name="Corre E."/>
            <person name="Pelletier E."/>
            <person name="Niang G."/>
            <person name="Scheremetjew M."/>
            <person name="Finn R."/>
            <person name="Kale V."/>
            <person name="Holt S."/>
            <person name="Cochrane G."/>
            <person name="Meng A."/>
            <person name="Brown T."/>
            <person name="Cohen L."/>
        </authorList>
    </citation>
    <scope>NUCLEOTIDE SEQUENCE</scope>
    <source>
        <strain evidence="1">Pop2</strain>
    </source>
</reference>
<protein>
    <submittedName>
        <fullName evidence="1">Uncharacterized protein</fullName>
    </submittedName>
</protein>
<dbReference type="EMBL" id="HBGN01030909">
    <property type="protein sequence ID" value="CAD9347460.1"/>
    <property type="molecule type" value="Transcribed_RNA"/>
</dbReference>
<gene>
    <name evidence="1" type="ORF">DBRI1063_LOCUS19899</name>
</gene>
<evidence type="ECO:0000313" key="1">
    <source>
        <dbReference type="EMBL" id="CAD9347460.1"/>
    </source>
</evidence>
<proteinExistence type="predicted"/>
<organism evidence="1">
    <name type="scientific">Ditylum brightwellii</name>
    <dbReference type="NCBI Taxonomy" id="49249"/>
    <lineage>
        <taxon>Eukaryota</taxon>
        <taxon>Sar</taxon>
        <taxon>Stramenopiles</taxon>
        <taxon>Ochrophyta</taxon>
        <taxon>Bacillariophyta</taxon>
        <taxon>Mediophyceae</taxon>
        <taxon>Lithodesmiophycidae</taxon>
        <taxon>Lithodesmiales</taxon>
        <taxon>Lithodesmiaceae</taxon>
        <taxon>Ditylum</taxon>
    </lineage>
</organism>
<name>A0A6S9B6C8_9STRA</name>
<sequence length="255" mass="28452">MIKSVHLPSDITSQMSEKTMIISKNAQQRMFHINTLQNTRMDQQVQTLLQTFEEQREQELSSGDEILNAEQVKLNDTIAQAVKEEANIREETKVRIGNMEAENDLEVQRIKDRMHESTAKITAEAEKEAAELLANTKLETQTLLSSAQLQVAKNRADADRIMSKAEGKIAPWIEKKKEYETKLREMAVYEYLSQNEDLVISGKMDDEGVNVMTVADSILQSAKDPGSRSAILAELAIIGKASILNTTDTATTPAG</sequence>
<accession>A0A6S9B6C8</accession>
<dbReference type="AlphaFoldDB" id="A0A6S9B6C8"/>